<feature type="binding site" evidence="3">
    <location>
        <position position="206"/>
    </location>
    <ligand>
        <name>Zn(2+)</name>
        <dbReference type="ChEBI" id="CHEBI:29105"/>
    </ligand>
</feature>
<organism evidence="7">
    <name type="scientific">Enterobius vermicularis</name>
    <name type="common">Human pinworm</name>
    <dbReference type="NCBI Taxonomy" id="51028"/>
    <lineage>
        <taxon>Eukaryota</taxon>
        <taxon>Metazoa</taxon>
        <taxon>Ecdysozoa</taxon>
        <taxon>Nematoda</taxon>
        <taxon>Chromadorea</taxon>
        <taxon>Rhabditida</taxon>
        <taxon>Spirurina</taxon>
        <taxon>Oxyuridomorpha</taxon>
        <taxon>Oxyuroidea</taxon>
        <taxon>Oxyuridae</taxon>
        <taxon>Enterobius</taxon>
    </lineage>
</organism>
<dbReference type="InterPro" id="IPR026591">
    <property type="entry name" value="Sirtuin_cat_small_dom_sf"/>
</dbReference>
<reference evidence="7" key="1">
    <citation type="submission" date="2017-02" db="UniProtKB">
        <authorList>
            <consortium name="WormBaseParasite"/>
        </authorList>
    </citation>
    <scope>IDENTIFICATION</scope>
</reference>
<dbReference type="Proteomes" id="UP000274131">
    <property type="component" value="Unassembled WGS sequence"/>
</dbReference>
<feature type="active site" description="Proton acceptor" evidence="3">
    <location>
        <position position="146"/>
    </location>
</feature>
<feature type="binding site" evidence="3">
    <location>
        <position position="157"/>
    </location>
    <ligand>
        <name>Zn(2+)</name>
        <dbReference type="ChEBI" id="CHEBI:29105"/>
    </ligand>
</feature>
<dbReference type="STRING" id="51028.A0A0N4VMA7"/>
<evidence type="ECO:0000256" key="1">
    <source>
        <dbReference type="ARBA" id="ARBA00022679"/>
    </source>
</evidence>
<evidence type="ECO:0000313" key="6">
    <source>
        <dbReference type="Proteomes" id="UP000274131"/>
    </source>
</evidence>
<protein>
    <submittedName>
        <fullName evidence="7">Deacetylase sirtuin-type domain-containing protein</fullName>
    </submittedName>
</protein>
<keyword evidence="3" id="KW-0479">Metal-binding</keyword>
<keyword evidence="3" id="KW-0862">Zinc</keyword>
<sequence length="290" mass="32941">MSLLRFVPEYTQPTKEAIQKFLDVLHGIDRFVVLTGAGISTESGIPDYRSAKVGQYARSKHRPIDHHDFMRSEKWRKRYWARNYVGWPAFSSSKPNTNHYKIASWEGSDKVFWSMYQNYISFVWLITQNVDSLHTQAGSKMLTELHGCGHRVRCMNCDRIYPRDEVQKWLTDANPDWVVSNVGEVAPDGDIEISNEAIDSFKLPDCPHCGSGSILKTDVVFFGDCIPRNDVDLCYEKVNECDGLLVLGSSLTVLSGYRFVYQAALRKIPILIVNIGPTRGDDLATVTLHM</sequence>
<proteinExistence type="predicted"/>
<dbReference type="InterPro" id="IPR029035">
    <property type="entry name" value="DHS-like_NAD/FAD-binding_dom"/>
</dbReference>
<dbReference type="AlphaFoldDB" id="A0A0N4VMA7"/>
<dbReference type="GO" id="GO:0017136">
    <property type="term" value="F:histone deacetylase activity, NAD-dependent"/>
    <property type="evidence" value="ECO:0007669"/>
    <property type="project" value="TreeGrafter"/>
</dbReference>
<reference evidence="5 6" key="2">
    <citation type="submission" date="2018-10" db="EMBL/GenBank/DDBJ databases">
        <authorList>
            <consortium name="Pathogen Informatics"/>
        </authorList>
    </citation>
    <scope>NUCLEOTIDE SEQUENCE [LARGE SCALE GENOMIC DNA]</scope>
</reference>
<feature type="binding site" evidence="3">
    <location>
        <position position="154"/>
    </location>
    <ligand>
        <name>Zn(2+)</name>
        <dbReference type="ChEBI" id="CHEBI:29105"/>
    </ligand>
</feature>
<dbReference type="GO" id="GO:0005759">
    <property type="term" value="C:mitochondrial matrix"/>
    <property type="evidence" value="ECO:0007669"/>
    <property type="project" value="TreeGrafter"/>
</dbReference>
<dbReference type="Gene3D" id="3.40.50.1220">
    <property type="entry name" value="TPP-binding domain"/>
    <property type="match status" value="1"/>
</dbReference>
<dbReference type="SUPFAM" id="SSF52467">
    <property type="entry name" value="DHS-like NAD/FAD-binding domain"/>
    <property type="match status" value="1"/>
</dbReference>
<accession>A0A0N4VMA7</accession>
<evidence type="ECO:0000256" key="2">
    <source>
        <dbReference type="ARBA" id="ARBA00023027"/>
    </source>
</evidence>
<dbReference type="Pfam" id="PF02146">
    <property type="entry name" value="SIR2"/>
    <property type="match status" value="1"/>
</dbReference>
<evidence type="ECO:0000313" key="5">
    <source>
        <dbReference type="EMBL" id="VDD96552.1"/>
    </source>
</evidence>
<dbReference type="Gene3D" id="3.30.1600.10">
    <property type="entry name" value="SIR2/SIRT2 'Small Domain"/>
    <property type="match status" value="1"/>
</dbReference>
<dbReference type="WBParaSite" id="EVEC_0001205801-mRNA-1">
    <property type="protein sequence ID" value="EVEC_0001205801-mRNA-1"/>
    <property type="gene ID" value="EVEC_0001205801"/>
</dbReference>
<dbReference type="PANTHER" id="PTHR11085">
    <property type="entry name" value="NAD-DEPENDENT PROTEIN DEACYLASE SIRTUIN-5, MITOCHONDRIAL-RELATED"/>
    <property type="match status" value="1"/>
</dbReference>
<gene>
    <name evidence="5" type="ORF">EVEC_LOCUS11303</name>
</gene>
<keyword evidence="6" id="KW-1185">Reference proteome</keyword>
<dbReference type="PROSITE" id="PS50305">
    <property type="entry name" value="SIRTUIN"/>
    <property type="match status" value="1"/>
</dbReference>
<dbReference type="OrthoDB" id="424302at2759"/>
<evidence type="ECO:0000259" key="4">
    <source>
        <dbReference type="PROSITE" id="PS50305"/>
    </source>
</evidence>
<keyword evidence="2" id="KW-0520">NAD</keyword>
<keyword evidence="1" id="KW-0808">Transferase</keyword>
<dbReference type="InterPro" id="IPR003000">
    <property type="entry name" value="Sirtuin"/>
</dbReference>
<dbReference type="InterPro" id="IPR050134">
    <property type="entry name" value="NAD-dep_sirtuin_deacylases"/>
</dbReference>
<feature type="domain" description="Deacetylase sirtuin-type" evidence="4">
    <location>
        <begin position="11"/>
        <end position="290"/>
    </location>
</feature>
<evidence type="ECO:0000313" key="7">
    <source>
        <dbReference type="WBParaSite" id="EVEC_0001205801-mRNA-1"/>
    </source>
</evidence>
<dbReference type="EMBL" id="UXUI01011854">
    <property type="protein sequence ID" value="VDD96552.1"/>
    <property type="molecule type" value="Genomic_DNA"/>
</dbReference>
<name>A0A0N4VMA7_ENTVE</name>
<dbReference type="PANTHER" id="PTHR11085:SF10">
    <property type="entry name" value="NAD-DEPENDENT PROTEIN DEACYLASE SIRTUIN-5, MITOCHONDRIAL-RELATED"/>
    <property type="match status" value="1"/>
</dbReference>
<dbReference type="InterPro" id="IPR026590">
    <property type="entry name" value="Ssirtuin_cat_dom"/>
</dbReference>
<feature type="binding site" evidence="3">
    <location>
        <position position="209"/>
    </location>
    <ligand>
        <name>Zn(2+)</name>
        <dbReference type="ChEBI" id="CHEBI:29105"/>
    </ligand>
</feature>
<evidence type="ECO:0000256" key="3">
    <source>
        <dbReference type="PROSITE-ProRule" id="PRU00236"/>
    </source>
</evidence>
<dbReference type="GO" id="GO:0070403">
    <property type="term" value="F:NAD+ binding"/>
    <property type="evidence" value="ECO:0007669"/>
    <property type="project" value="InterPro"/>
</dbReference>
<dbReference type="GO" id="GO:0046872">
    <property type="term" value="F:metal ion binding"/>
    <property type="evidence" value="ECO:0007669"/>
    <property type="project" value="UniProtKB-KW"/>
</dbReference>